<feature type="region of interest" description="Disordered" evidence="7">
    <location>
        <begin position="29"/>
        <end position="57"/>
    </location>
</feature>
<evidence type="ECO:0000256" key="3">
    <source>
        <dbReference type="ARBA" id="ARBA00023157"/>
    </source>
</evidence>
<dbReference type="AlphaFoldDB" id="A0A0R3WRV3"/>
<dbReference type="OrthoDB" id="10018185at2759"/>
<dbReference type="GO" id="GO:0016020">
    <property type="term" value="C:membrane"/>
    <property type="evidence" value="ECO:0007669"/>
    <property type="project" value="InterPro"/>
</dbReference>
<feature type="binding site" evidence="6">
    <location>
        <position position="145"/>
    </location>
    <ligand>
        <name>Zn(2+)</name>
        <dbReference type="ChEBI" id="CHEBI:29105"/>
        <note>catalytic</note>
    </ligand>
</feature>
<dbReference type="Gene3D" id="2.120.10.30">
    <property type="entry name" value="TolB, C-terminal domain"/>
    <property type="match status" value="1"/>
</dbReference>
<dbReference type="InterPro" id="IPR011042">
    <property type="entry name" value="6-blade_b-propeller_TolB-like"/>
</dbReference>
<dbReference type="PANTHER" id="PTHR10680:SF14">
    <property type="entry name" value="PEPTIDYL-GLYCINE ALPHA-AMIDATING MONOOXYGENASE"/>
    <property type="match status" value="1"/>
</dbReference>
<dbReference type="GO" id="GO:0003824">
    <property type="term" value="F:catalytic activity"/>
    <property type="evidence" value="ECO:0007669"/>
    <property type="project" value="InterPro"/>
</dbReference>
<dbReference type="GO" id="GO:0046872">
    <property type="term" value="F:metal ion binding"/>
    <property type="evidence" value="ECO:0007669"/>
    <property type="project" value="UniProtKB-KW"/>
</dbReference>
<evidence type="ECO:0000256" key="7">
    <source>
        <dbReference type="SAM" id="MobiDB-lite"/>
    </source>
</evidence>
<keyword evidence="4" id="KW-0325">Glycoprotein</keyword>
<sequence>MLDFPSSRFYLPVESEMCVDEMVPGAWDNAPDESMEYVTSTPPAKDSEPSESSHPRSIDFLPDHECTTSCAFQVSGIALADDSKGKSHLFILRRGENPWTEESFDENFEYNEIDAKYVPSPILHVDALSGQLFEAFGDELFILPHGISIAKDATGKPIALFVTDLARHQVMKFAWNEWSKPALILGRRNKAGNDEQSFCQPADVAVASTVKKLTKLCKYACIEMQKLSRICPC</sequence>
<evidence type="ECO:0000256" key="2">
    <source>
        <dbReference type="ARBA" id="ARBA00022729"/>
    </source>
</evidence>
<reference evidence="10" key="1">
    <citation type="submission" date="2017-02" db="UniProtKB">
        <authorList>
            <consortium name="WormBaseParasite"/>
        </authorList>
    </citation>
    <scope>IDENTIFICATION</scope>
</reference>
<evidence type="ECO:0000313" key="8">
    <source>
        <dbReference type="EMBL" id="VDM22712.1"/>
    </source>
</evidence>
<dbReference type="EMBL" id="UYWX01002502">
    <property type="protein sequence ID" value="VDM22712.1"/>
    <property type="molecule type" value="Genomic_DNA"/>
</dbReference>
<comment type="cofactor">
    <cofactor evidence="6">
        <name>Zn(2+)</name>
        <dbReference type="ChEBI" id="CHEBI:29105"/>
    </cofactor>
    <text evidence="6">Binds one Zn(2+) ion per subunit.</text>
</comment>
<organism evidence="10">
    <name type="scientific">Hydatigena taeniaeformis</name>
    <name type="common">Feline tapeworm</name>
    <name type="synonym">Taenia taeniaeformis</name>
    <dbReference type="NCBI Taxonomy" id="6205"/>
    <lineage>
        <taxon>Eukaryota</taxon>
        <taxon>Metazoa</taxon>
        <taxon>Spiralia</taxon>
        <taxon>Lophotrochozoa</taxon>
        <taxon>Platyhelminthes</taxon>
        <taxon>Cestoda</taxon>
        <taxon>Eucestoda</taxon>
        <taxon>Cyclophyllidea</taxon>
        <taxon>Taeniidae</taxon>
        <taxon>Hydatigera</taxon>
    </lineage>
</organism>
<evidence type="ECO:0000256" key="1">
    <source>
        <dbReference type="ARBA" id="ARBA00022723"/>
    </source>
</evidence>
<name>A0A0R3WRV3_HYDTA</name>
<dbReference type="Proteomes" id="UP000274429">
    <property type="component" value="Unassembled WGS sequence"/>
</dbReference>
<keyword evidence="2" id="KW-0732">Signal</keyword>
<dbReference type="GO" id="GO:0006518">
    <property type="term" value="P:peptide metabolic process"/>
    <property type="evidence" value="ECO:0007669"/>
    <property type="project" value="InterPro"/>
</dbReference>
<dbReference type="PANTHER" id="PTHR10680">
    <property type="entry name" value="PEPTIDYL-GLYCINE ALPHA-AMIDATING MONOOXYGENASE"/>
    <property type="match status" value="1"/>
</dbReference>
<evidence type="ECO:0000256" key="5">
    <source>
        <dbReference type="PIRSR" id="PIRSR600720-1"/>
    </source>
</evidence>
<gene>
    <name evidence="8" type="ORF">TTAC_LOCUS3478</name>
</gene>
<evidence type="ECO:0000313" key="10">
    <source>
        <dbReference type="WBParaSite" id="TTAC_0000349301-mRNA-1"/>
    </source>
</evidence>
<protein>
    <submittedName>
        <fullName evidence="8 10">Uncharacterized protein</fullName>
    </submittedName>
</protein>
<keyword evidence="3" id="KW-1015">Disulfide bond</keyword>
<evidence type="ECO:0000313" key="9">
    <source>
        <dbReference type="Proteomes" id="UP000274429"/>
    </source>
</evidence>
<evidence type="ECO:0000256" key="6">
    <source>
        <dbReference type="PIRSR" id="PIRSR600720-2"/>
    </source>
</evidence>
<proteinExistence type="predicted"/>
<dbReference type="WBParaSite" id="TTAC_0000349301-mRNA-1">
    <property type="protein sequence ID" value="TTAC_0000349301-mRNA-1"/>
    <property type="gene ID" value="TTAC_0000349301"/>
</dbReference>
<keyword evidence="6" id="KW-0862">Zinc</keyword>
<accession>A0A0R3WRV3</accession>
<keyword evidence="1 6" id="KW-0479">Metal-binding</keyword>
<dbReference type="GO" id="GO:0005576">
    <property type="term" value="C:extracellular region"/>
    <property type="evidence" value="ECO:0007669"/>
    <property type="project" value="TreeGrafter"/>
</dbReference>
<keyword evidence="9" id="KW-1185">Reference proteome</keyword>
<dbReference type="STRING" id="6205.A0A0R3WRV3"/>
<evidence type="ECO:0000256" key="4">
    <source>
        <dbReference type="ARBA" id="ARBA00023180"/>
    </source>
</evidence>
<reference evidence="8 9" key="2">
    <citation type="submission" date="2018-11" db="EMBL/GenBank/DDBJ databases">
        <authorList>
            <consortium name="Pathogen Informatics"/>
        </authorList>
    </citation>
    <scope>NUCLEOTIDE SEQUENCE [LARGE SCALE GENOMIC DNA]</scope>
</reference>
<dbReference type="PRINTS" id="PR00790">
    <property type="entry name" value="PAMONOXGNASE"/>
</dbReference>
<dbReference type="InterPro" id="IPR000720">
    <property type="entry name" value="PHM/PAL"/>
</dbReference>
<feature type="binding site" evidence="5">
    <location>
        <position position="94"/>
    </location>
    <ligand>
        <name>a protein</name>
        <dbReference type="ChEBI" id="CHEBI:16541"/>
    </ligand>
    <ligandPart>
        <name>C-terminal Xaa-(2S)-2-hydroxyglycine residue</name>
        <dbReference type="ChEBI" id="CHEBI:142768"/>
    </ligandPart>
</feature>
<feature type="compositionally biased region" description="Basic and acidic residues" evidence="7">
    <location>
        <begin position="45"/>
        <end position="57"/>
    </location>
</feature>